<name>A0ABZ1C0V5_9FIRM</name>
<protein>
    <submittedName>
        <fullName evidence="3">MinD/ParA family protein</fullName>
    </submittedName>
</protein>
<keyword evidence="1" id="KW-0547">Nucleotide-binding</keyword>
<dbReference type="PANTHER" id="PTHR43384">
    <property type="entry name" value="SEPTUM SITE-DETERMINING PROTEIN MIND HOMOLOG, CHLOROPLASTIC-RELATED"/>
    <property type="match status" value="1"/>
</dbReference>
<evidence type="ECO:0000256" key="1">
    <source>
        <dbReference type="ARBA" id="ARBA00022741"/>
    </source>
</evidence>
<dbReference type="InterPro" id="IPR050625">
    <property type="entry name" value="ParA/MinD_ATPase"/>
</dbReference>
<keyword evidence="4" id="KW-1185">Reference proteome</keyword>
<evidence type="ECO:0000313" key="3">
    <source>
        <dbReference type="EMBL" id="WRP18465.1"/>
    </source>
</evidence>
<dbReference type="InterPro" id="IPR033875">
    <property type="entry name" value="FlhG"/>
</dbReference>
<gene>
    <name evidence="3" type="ORF">U7230_05535</name>
</gene>
<dbReference type="PIRSF" id="PIRSF003092">
    <property type="entry name" value="MinD"/>
    <property type="match status" value="1"/>
</dbReference>
<dbReference type="CDD" id="cd02038">
    <property type="entry name" value="FlhG-like"/>
    <property type="match status" value="1"/>
</dbReference>
<dbReference type="PANTHER" id="PTHR43384:SF4">
    <property type="entry name" value="CELLULOSE BIOSYNTHESIS PROTEIN BCSQ-RELATED"/>
    <property type="match status" value="1"/>
</dbReference>
<proteinExistence type="predicted"/>
<sequence length="319" mass="32930">MARANGRPGSAGWTPPVADQAAGLRALLAGVSGPGPSPPAAEEAAGTAPAGLARVMAITSGKGGVGKTSLAVNLALALQQMGTKVALVDADMGMANVDILMGLVPERHLGDLVEGRCTLDEAICAGPEGVVVLPGASGLWELASIRGEPLQRLLQEIRRLDRLVDLVLVDTGAGIGEQVLTMLRATPEAVLVVTPEPTSLTDAYGLVKVLARSGSLPRLHCVVNMHKSAHEATAAANRLRTVARRFLGIEITPLGSVPFDPVVSRAVLDQVPLLLRFPHSAAAGAVREIAGRLAQAPASQRSRSGGLSGTLRRMLRGWA</sequence>
<evidence type="ECO:0000313" key="4">
    <source>
        <dbReference type="Proteomes" id="UP001332192"/>
    </source>
</evidence>
<dbReference type="Gene3D" id="3.40.50.300">
    <property type="entry name" value="P-loop containing nucleotide triphosphate hydrolases"/>
    <property type="match status" value="1"/>
</dbReference>
<dbReference type="RefSeq" id="WP_324717738.1">
    <property type="nucleotide sequence ID" value="NZ_CP141615.1"/>
</dbReference>
<dbReference type="InterPro" id="IPR033756">
    <property type="entry name" value="YlxH/NBP35"/>
</dbReference>
<evidence type="ECO:0000256" key="2">
    <source>
        <dbReference type="ARBA" id="ARBA00022840"/>
    </source>
</evidence>
<dbReference type="InterPro" id="IPR027417">
    <property type="entry name" value="P-loop_NTPase"/>
</dbReference>
<organism evidence="3 4">
    <name type="scientific">Carboxydichorda subterranea</name>
    <dbReference type="NCBI Taxonomy" id="3109565"/>
    <lineage>
        <taxon>Bacteria</taxon>
        <taxon>Bacillati</taxon>
        <taxon>Bacillota</taxon>
        <taxon>Limnochordia</taxon>
        <taxon>Limnochordales</taxon>
        <taxon>Geochordaceae</taxon>
        <taxon>Carboxydichorda</taxon>
    </lineage>
</organism>
<accession>A0ABZ1C0V5</accession>
<dbReference type="Proteomes" id="UP001332192">
    <property type="component" value="Chromosome"/>
</dbReference>
<dbReference type="EMBL" id="CP141615">
    <property type="protein sequence ID" value="WRP18465.1"/>
    <property type="molecule type" value="Genomic_DNA"/>
</dbReference>
<dbReference type="SUPFAM" id="SSF52540">
    <property type="entry name" value="P-loop containing nucleoside triphosphate hydrolases"/>
    <property type="match status" value="1"/>
</dbReference>
<dbReference type="Pfam" id="PF10609">
    <property type="entry name" value="ParA"/>
    <property type="match status" value="1"/>
</dbReference>
<dbReference type="InterPro" id="IPR025501">
    <property type="entry name" value="MinD_FleN"/>
</dbReference>
<reference evidence="3 4" key="1">
    <citation type="journal article" date="2024" name="Front. Microbiol.">
        <title>Novel thermophilic genera Geochorda gen. nov. and Carboxydochorda gen. nov. from the deep terrestrial subsurface reveal the ecophysiological diversity in the class Limnochordia.</title>
        <authorList>
            <person name="Karnachuk O.V."/>
            <person name="Lukina A.P."/>
            <person name="Avakyan M.R."/>
            <person name="Kadnikov V.V."/>
            <person name="Begmatov S."/>
            <person name="Beletsky A.V."/>
            <person name="Vlasova K.G."/>
            <person name="Novikov A.A."/>
            <person name="Shcherbakova V.A."/>
            <person name="Mardanov A.V."/>
            <person name="Ravin N.V."/>
        </authorList>
    </citation>
    <scope>NUCLEOTIDE SEQUENCE [LARGE SCALE GENOMIC DNA]</scope>
    <source>
        <strain evidence="3 4">L945</strain>
    </source>
</reference>
<keyword evidence="2" id="KW-0067">ATP-binding</keyword>